<feature type="signal peptide" evidence="8">
    <location>
        <begin position="1"/>
        <end position="29"/>
    </location>
</feature>
<feature type="domain" description="Peptidase M4" evidence="9">
    <location>
        <begin position="225"/>
        <end position="386"/>
    </location>
</feature>
<proteinExistence type="inferred from homology"/>
<protein>
    <submittedName>
        <fullName evidence="12">M4 family metallopeptidase</fullName>
    </submittedName>
</protein>
<dbReference type="EMBL" id="JBITGY010000011">
    <property type="protein sequence ID" value="MFI6503102.1"/>
    <property type="molecule type" value="Genomic_DNA"/>
</dbReference>
<dbReference type="PRINTS" id="PR00730">
    <property type="entry name" value="THERMOLYSIN"/>
</dbReference>
<dbReference type="Pfam" id="PF01447">
    <property type="entry name" value="Peptidase_M4"/>
    <property type="match status" value="1"/>
</dbReference>
<evidence type="ECO:0000256" key="2">
    <source>
        <dbReference type="ARBA" id="ARBA00022670"/>
    </source>
</evidence>
<evidence type="ECO:0000256" key="4">
    <source>
        <dbReference type="ARBA" id="ARBA00022729"/>
    </source>
</evidence>
<gene>
    <name evidence="12" type="ORF">ACIBG2_37370</name>
</gene>
<keyword evidence="13" id="KW-1185">Reference proteome</keyword>
<sequence length="880" mass="92706">MSWRPITSAAAALSLALAVPLVSQPPAHAADPPEIEARAGTEAPAEVRGLAEPAAAGDTVAAAKAHLTDARYNLDPADLTPLQTVTDGADTTVRFAQRYRGLPVFGGQYLVHFRGAGADRQVTGAGGRFLTRLTVDTTPKLTQERAAAIARLRLVTDPLTRKSVKTGAASLIVLPDGAGRLAWKLPVTGIDKAKKQPLAFDAYIDAHDGQPLQAVSRLQMEGPATGSGTSARGPVLPLNVYQRAGGGYETRDRARPMWNGTTGEILTYDAAGRHVGDFFEPGIPAGTKLAESPTPAFGPAHTESGAVDAHWGTGKVYEFYRGLGREGLDGKGATMLSVVNVSVFGEPFENAFWDGTKMVYGGGGTTYRSLAAGLDVVGHEMTHGVITHSAGLAYLGQSGAINEGLADYFGNAIEVGVLGIPMSHPDASLLGERICKTLPPAECAIRDLDDDRAVPKDWLGVSIALDNGGVHLNSTIFSGALWDIREQLGGKTDKLIYKALTEYMTPLDGFTDARRAVESAAKALGWSQHERRAVARAFERHGIRPGWERALRGDSRVLVDNLTTPIATPDVAGDRYVINNSSPDGSEPTSILLGRVGGGKPVKLSQNADWNYSPVIDGERVVWGAYDAGANTDRIVSRPLDAGAPETVLATVATPVGVVAAAGPAIGWETFDTTANEIEVWVKKGADPPVNLTAETGVEGVGPVMKGGKLTYRRISFAGGTMHNVPAIYDVATGKHTVLPEVPSTGPEPSLSVLPTLTSEHVLWYADTDGDFTFGLVRAAHDGSGLTWLVPDGPRALLPSGIDANDRVVTLGLHQGVVLANENLPKLFQLPVTGGPLTRVSCNRGEQYALASGDGNRVAWTDGSSAQTDLVYRDRPAGRC</sequence>
<accession>A0ABW7Z5B3</accession>
<evidence type="ECO:0000259" key="9">
    <source>
        <dbReference type="Pfam" id="PF01447"/>
    </source>
</evidence>
<keyword evidence="2" id="KW-0645">Protease</keyword>
<evidence type="ECO:0000256" key="5">
    <source>
        <dbReference type="ARBA" id="ARBA00022801"/>
    </source>
</evidence>
<dbReference type="InterPro" id="IPR001570">
    <property type="entry name" value="Peptidase_M4_C_domain"/>
</dbReference>
<reference evidence="12 13" key="1">
    <citation type="submission" date="2024-10" db="EMBL/GenBank/DDBJ databases">
        <title>The Natural Products Discovery Center: Release of the First 8490 Sequenced Strains for Exploring Actinobacteria Biosynthetic Diversity.</title>
        <authorList>
            <person name="Kalkreuter E."/>
            <person name="Kautsar S.A."/>
            <person name="Yang D."/>
            <person name="Bader C.D."/>
            <person name="Teijaro C.N."/>
            <person name="Fluegel L."/>
            <person name="Davis C.M."/>
            <person name="Simpson J.R."/>
            <person name="Lauterbach L."/>
            <person name="Steele A.D."/>
            <person name="Gui C."/>
            <person name="Meng S."/>
            <person name="Li G."/>
            <person name="Viehrig K."/>
            <person name="Ye F."/>
            <person name="Su P."/>
            <person name="Kiefer A.F."/>
            <person name="Nichols A."/>
            <person name="Cepeda A.J."/>
            <person name="Yan W."/>
            <person name="Fan B."/>
            <person name="Jiang Y."/>
            <person name="Adhikari A."/>
            <person name="Zheng C.-J."/>
            <person name="Schuster L."/>
            <person name="Cowan T.M."/>
            <person name="Smanski M.J."/>
            <person name="Chevrette M.G."/>
            <person name="De Carvalho L.P.S."/>
            <person name="Shen B."/>
        </authorList>
    </citation>
    <scope>NUCLEOTIDE SEQUENCE [LARGE SCALE GENOMIC DNA]</scope>
    <source>
        <strain evidence="12 13">NPDC050545</strain>
    </source>
</reference>
<dbReference type="InterPro" id="IPR013856">
    <property type="entry name" value="Peptidase_M4_domain"/>
</dbReference>
<dbReference type="SUPFAM" id="SSF55486">
    <property type="entry name" value="Metalloproteases ('zincins'), catalytic domain"/>
    <property type="match status" value="1"/>
</dbReference>
<evidence type="ECO:0000256" key="7">
    <source>
        <dbReference type="ARBA" id="ARBA00023049"/>
    </source>
</evidence>
<comment type="caution">
    <text evidence="12">The sequence shown here is derived from an EMBL/GenBank/DDBJ whole genome shotgun (WGS) entry which is preliminary data.</text>
</comment>
<dbReference type="Gene3D" id="1.10.390.10">
    <property type="entry name" value="Neutral Protease Domain 2"/>
    <property type="match status" value="1"/>
</dbReference>
<evidence type="ECO:0000256" key="6">
    <source>
        <dbReference type="ARBA" id="ARBA00022833"/>
    </source>
</evidence>
<feature type="chain" id="PRO_5045184181" evidence="8">
    <location>
        <begin position="30"/>
        <end position="880"/>
    </location>
</feature>
<dbReference type="InterPro" id="IPR023612">
    <property type="entry name" value="Peptidase_M4"/>
</dbReference>
<evidence type="ECO:0000313" key="12">
    <source>
        <dbReference type="EMBL" id="MFI6503102.1"/>
    </source>
</evidence>
<dbReference type="Pfam" id="PF07504">
    <property type="entry name" value="FTP"/>
    <property type="match status" value="1"/>
</dbReference>
<keyword evidence="5" id="KW-0378">Hydrolase</keyword>
<evidence type="ECO:0000313" key="13">
    <source>
        <dbReference type="Proteomes" id="UP001612741"/>
    </source>
</evidence>
<dbReference type="PANTHER" id="PTHR33794:SF1">
    <property type="entry name" value="BACILLOLYSIN"/>
    <property type="match status" value="1"/>
</dbReference>
<keyword evidence="6" id="KW-0862">Zinc</keyword>
<keyword evidence="3" id="KW-0479">Metal-binding</keyword>
<comment type="similarity">
    <text evidence="1">Belongs to the peptidase M4 family.</text>
</comment>
<dbReference type="SUPFAM" id="SSF69304">
    <property type="entry name" value="Tricorn protease N-terminal domain"/>
    <property type="match status" value="1"/>
</dbReference>
<feature type="domain" description="Peptidase M4 C-terminal" evidence="10">
    <location>
        <begin position="390"/>
        <end position="543"/>
    </location>
</feature>
<evidence type="ECO:0000256" key="8">
    <source>
        <dbReference type="SAM" id="SignalP"/>
    </source>
</evidence>
<dbReference type="InterPro" id="IPR050728">
    <property type="entry name" value="Zinc_Metalloprotease_M4"/>
</dbReference>
<organism evidence="12 13">
    <name type="scientific">Nonomuraea typhae</name>
    <dbReference type="NCBI Taxonomy" id="2603600"/>
    <lineage>
        <taxon>Bacteria</taxon>
        <taxon>Bacillati</taxon>
        <taxon>Actinomycetota</taxon>
        <taxon>Actinomycetes</taxon>
        <taxon>Streptosporangiales</taxon>
        <taxon>Streptosporangiaceae</taxon>
        <taxon>Nonomuraea</taxon>
    </lineage>
</organism>
<dbReference type="Gene3D" id="3.10.170.10">
    <property type="match status" value="1"/>
</dbReference>
<dbReference type="PANTHER" id="PTHR33794">
    <property type="entry name" value="BACILLOLYSIN"/>
    <property type="match status" value="1"/>
</dbReference>
<dbReference type="RefSeq" id="WP_397088895.1">
    <property type="nucleotide sequence ID" value="NZ_JBITGY010000011.1"/>
</dbReference>
<keyword evidence="4 8" id="KW-0732">Signal</keyword>
<evidence type="ECO:0000256" key="3">
    <source>
        <dbReference type="ARBA" id="ARBA00022723"/>
    </source>
</evidence>
<keyword evidence="7" id="KW-0482">Metalloprotease</keyword>
<dbReference type="InterPro" id="IPR027268">
    <property type="entry name" value="Peptidase_M4/M1_CTD_sf"/>
</dbReference>
<evidence type="ECO:0000259" key="10">
    <source>
        <dbReference type="Pfam" id="PF02868"/>
    </source>
</evidence>
<feature type="domain" description="FTP" evidence="11">
    <location>
        <begin position="77"/>
        <end position="124"/>
    </location>
</feature>
<dbReference type="InterPro" id="IPR011096">
    <property type="entry name" value="FTP_domain"/>
</dbReference>
<dbReference type="Proteomes" id="UP001612741">
    <property type="component" value="Unassembled WGS sequence"/>
</dbReference>
<dbReference type="CDD" id="cd09597">
    <property type="entry name" value="M4_TLP"/>
    <property type="match status" value="1"/>
</dbReference>
<name>A0ABW7Z5B3_9ACTN</name>
<dbReference type="Pfam" id="PF02868">
    <property type="entry name" value="Peptidase_M4_C"/>
    <property type="match status" value="1"/>
</dbReference>
<evidence type="ECO:0000256" key="1">
    <source>
        <dbReference type="ARBA" id="ARBA00009388"/>
    </source>
</evidence>
<dbReference type="Gene3D" id="3.10.450.490">
    <property type="match status" value="1"/>
</dbReference>
<evidence type="ECO:0000259" key="11">
    <source>
        <dbReference type="Pfam" id="PF07504"/>
    </source>
</evidence>